<dbReference type="Gene3D" id="1.20.1250.20">
    <property type="entry name" value="MFS general substrate transporter like domains"/>
    <property type="match status" value="1"/>
</dbReference>
<gene>
    <name evidence="8" type="ORF">DW322_01315</name>
</gene>
<feature type="transmembrane region" description="Helical" evidence="6">
    <location>
        <begin position="434"/>
        <end position="454"/>
    </location>
</feature>
<comment type="caution">
    <text evidence="8">The sequence shown here is derived from an EMBL/GenBank/DDBJ whole genome shotgun (WGS) entry which is preliminary data.</text>
</comment>
<evidence type="ECO:0000256" key="4">
    <source>
        <dbReference type="ARBA" id="ARBA00022989"/>
    </source>
</evidence>
<dbReference type="InterPro" id="IPR036259">
    <property type="entry name" value="MFS_trans_sf"/>
</dbReference>
<feature type="transmembrane region" description="Helical" evidence="6">
    <location>
        <begin position="45"/>
        <end position="69"/>
    </location>
</feature>
<dbReference type="Gene3D" id="1.20.1720.10">
    <property type="entry name" value="Multidrug resistance protein D"/>
    <property type="match status" value="1"/>
</dbReference>
<dbReference type="Pfam" id="PF07690">
    <property type="entry name" value="MFS_1"/>
    <property type="match status" value="1"/>
</dbReference>
<evidence type="ECO:0000256" key="3">
    <source>
        <dbReference type="ARBA" id="ARBA00022692"/>
    </source>
</evidence>
<keyword evidence="5 6" id="KW-0472">Membrane</keyword>
<sequence length="487" mass="48706">MGAILSALTNQGLHRLNSWVHYEPMSSFIETSLSTEAPPSLARSAAVLVPGGALALLAVTFAGVAQAPITTDLDMGAASGHWIATLYLLAAGIGIPLSGWAAIRFGVRATWLVALGTFVLAAAAAAVAPGPAALLVARAFQGLAGGALEPIMLTALARAAGPERMGRVMGSVAAVMAIAPLAGPPLGGVVVDQWGWRAIFALTAAAGAVVLAASFVALTRDARVPARLDLLGLVLLAATSASILFGLSRLGARGGIDAVVALALGAGIAAGAGFVWWARRLGGRAIVDLATFRQSSFRVCVLIMALLGGAIYPLFFGLPQFYQGVAGLDPTTSGLLMIPYGAGTLVAMSFAGRLNDHISARILVPAGAMVSLGGFAGLVGSDAGTSTVVFALTTAVIGLGIGFIGGPTVSTLYRDLPEALVPAGSTTLFVVNQLGGATGVALLAVVLGAGTAWTADIGTAPLWIPLGATAAIGLLALALPRNATQRS</sequence>
<proteinExistence type="predicted"/>
<dbReference type="PANTHER" id="PTHR42718">
    <property type="entry name" value="MAJOR FACILITATOR SUPERFAMILY MULTIDRUG TRANSPORTER MFSC"/>
    <property type="match status" value="1"/>
</dbReference>
<dbReference type="InterPro" id="IPR011701">
    <property type="entry name" value="MFS"/>
</dbReference>
<feature type="transmembrane region" description="Helical" evidence="6">
    <location>
        <begin position="258"/>
        <end position="278"/>
    </location>
</feature>
<dbReference type="PROSITE" id="PS50850">
    <property type="entry name" value="MFS"/>
    <property type="match status" value="1"/>
</dbReference>
<feature type="transmembrane region" description="Helical" evidence="6">
    <location>
        <begin position="81"/>
        <end position="103"/>
    </location>
</feature>
<feature type="transmembrane region" description="Helical" evidence="6">
    <location>
        <begin position="198"/>
        <end position="218"/>
    </location>
</feature>
<dbReference type="EMBL" id="QRCM01000001">
    <property type="protein sequence ID" value="TXG89134.1"/>
    <property type="molecule type" value="Genomic_DNA"/>
</dbReference>
<reference evidence="8 9" key="1">
    <citation type="submission" date="2018-07" db="EMBL/GenBank/DDBJ databases">
        <title>Genome sequence of Rhodococcus rhodnii ATCC 35071 from Rhodnius prolixus.</title>
        <authorList>
            <person name="Patel V."/>
            <person name="Vogel K.J."/>
        </authorList>
    </citation>
    <scope>NUCLEOTIDE SEQUENCE [LARGE SCALE GENOMIC DNA]</scope>
    <source>
        <strain evidence="8 9">ATCC 35071</strain>
    </source>
</reference>
<feature type="transmembrane region" description="Helical" evidence="6">
    <location>
        <begin position="299"/>
        <end position="322"/>
    </location>
</feature>
<evidence type="ECO:0000256" key="2">
    <source>
        <dbReference type="ARBA" id="ARBA00022448"/>
    </source>
</evidence>
<evidence type="ECO:0000256" key="6">
    <source>
        <dbReference type="SAM" id="Phobius"/>
    </source>
</evidence>
<feature type="transmembrane region" description="Helical" evidence="6">
    <location>
        <begin position="387"/>
        <end position="413"/>
    </location>
</feature>
<feature type="domain" description="Major facilitator superfamily (MFS) profile" evidence="7">
    <location>
        <begin position="44"/>
        <end position="485"/>
    </location>
</feature>
<dbReference type="GO" id="GO:0005886">
    <property type="term" value="C:plasma membrane"/>
    <property type="evidence" value="ECO:0007669"/>
    <property type="project" value="UniProtKB-SubCell"/>
</dbReference>
<feature type="transmembrane region" description="Helical" evidence="6">
    <location>
        <begin position="110"/>
        <end position="129"/>
    </location>
</feature>
<feature type="transmembrane region" description="Helical" evidence="6">
    <location>
        <begin position="334"/>
        <end position="351"/>
    </location>
</feature>
<evidence type="ECO:0000256" key="1">
    <source>
        <dbReference type="ARBA" id="ARBA00004651"/>
    </source>
</evidence>
<protein>
    <submittedName>
        <fullName evidence="8">MFS transporter</fullName>
    </submittedName>
</protein>
<comment type="subcellular location">
    <subcellularLocation>
        <location evidence="1">Cell membrane</location>
        <topology evidence="1">Multi-pass membrane protein</topology>
    </subcellularLocation>
</comment>
<feature type="transmembrane region" description="Helical" evidence="6">
    <location>
        <begin position="168"/>
        <end position="186"/>
    </location>
</feature>
<keyword evidence="3 6" id="KW-0812">Transmembrane</keyword>
<keyword evidence="4 6" id="KW-1133">Transmembrane helix</keyword>
<feature type="transmembrane region" description="Helical" evidence="6">
    <location>
        <begin position="460"/>
        <end position="479"/>
    </location>
</feature>
<organism evidence="8 9">
    <name type="scientific">Rhodococcus rhodnii</name>
    <dbReference type="NCBI Taxonomy" id="38312"/>
    <lineage>
        <taxon>Bacteria</taxon>
        <taxon>Bacillati</taxon>
        <taxon>Actinomycetota</taxon>
        <taxon>Actinomycetes</taxon>
        <taxon>Mycobacteriales</taxon>
        <taxon>Nocardiaceae</taxon>
        <taxon>Rhodococcus</taxon>
    </lineage>
</organism>
<keyword evidence="2" id="KW-0813">Transport</keyword>
<evidence type="ECO:0000259" key="7">
    <source>
        <dbReference type="PROSITE" id="PS50850"/>
    </source>
</evidence>
<dbReference type="GO" id="GO:0022857">
    <property type="term" value="F:transmembrane transporter activity"/>
    <property type="evidence" value="ECO:0007669"/>
    <property type="project" value="InterPro"/>
</dbReference>
<dbReference type="InterPro" id="IPR020846">
    <property type="entry name" value="MFS_dom"/>
</dbReference>
<accession>A0A6P2C8Q8</accession>
<dbReference type="Proteomes" id="UP000471120">
    <property type="component" value="Unassembled WGS sequence"/>
</dbReference>
<feature type="transmembrane region" description="Helical" evidence="6">
    <location>
        <begin position="363"/>
        <end position="381"/>
    </location>
</feature>
<name>A0A6P2C8Q8_9NOCA</name>
<evidence type="ECO:0000313" key="9">
    <source>
        <dbReference type="Proteomes" id="UP000471120"/>
    </source>
</evidence>
<evidence type="ECO:0000313" key="8">
    <source>
        <dbReference type="EMBL" id="TXG89134.1"/>
    </source>
</evidence>
<feature type="transmembrane region" description="Helical" evidence="6">
    <location>
        <begin position="135"/>
        <end position="156"/>
    </location>
</feature>
<dbReference type="PRINTS" id="PR01036">
    <property type="entry name" value="TCRTETB"/>
</dbReference>
<feature type="transmembrane region" description="Helical" evidence="6">
    <location>
        <begin position="230"/>
        <end position="252"/>
    </location>
</feature>
<dbReference type="SUPFAM" id="SSF103473">
    <property type="entry name" value="MFS general substrate transporter"/>
    <property type="match status" value="1"/>
</dbReference>
<evidence type="ECO:0000256" key="5">
    <source>
        <dbReference type="ARBA" id="ARBA00023136"/>
    </source>
</evidence>
<dbReference type="PANTHER" id="PTHR42718:SF9">
    <property type="entry name" value="MAJOR FACILITATOR SUPERFAMILY MULTIDRUG TRANSPORTER MFSC"/>
    <property type="match status" value="1"/>
</dbReference>
<dbReference type="AlphaFoldDB" id="A0A6P2C8Q8"/>